<sequence>MRNDEVNPREPEPRPSADVPAPPNRDVPGGTEDVPEPPNKDEIQPGDDVNAEAGTIEPPD</sequence>
<name>A0A2V4AHT7_9PSEU</name>
<dbReference type="OrthoDB" id="3696994at2"/>
<dbReference type="EMBL" id="MASW01000007">
    <property type="protein sequence ID" value="PXY19502.1"/>
    <property type="molecule type" value="Genomic_DNA"/>
</dbReference>
<organism evidence="2 3">
    <name type="scientific">Prauserella muralis</name>
    <dbReference type="NCBI Taxonomy" id="588067"/>
    <lineage>
        <taxon>Bacteria</taxon>
        <taxon>Bacillati</taxon>
        <taxon>Actinomycetota</taxon>
        <taxon>Actinomycetes</taxon>
        <taxon>Pseudonocardiales</taxon>
        <taxon>Pseudonocardiaceae</taxon>
        <taxon>Prauserella</taxon>
    </lineage>
</organism>
<dbReference type="AlphaFoldDB" id="A0A2V4AHT7"/>
<reference evidence="2 3" key="1">
    <citation type="submission" date="2016-07" db="EMBL/GenBank/DDBJ databases">
        <title>Draft genome sequence of Prauserella muralis DSM 45305, isolated from a mould-covered wall in an indoor environment.</title>
        <authorList>
            <person name="Ruckert C."/>
            <person name="Albersmeier A."/>
            <person name="Jiang C.-L."/>
            <person name="Jiang Y."/>
            <person name="Kalinowski J."/>
            <person name="Schneider O."/>
            <person name="Winkler A."/>
            <person name="Zotchev S.B."/>
        </authorList>
    </citation>
    <scope>NUCLEOTIDE SEQUENCE [LARGE SCALE GENOMIC DNA]</scope>
    <source>
        <strain evidence="2 3">DSM 45305</strain>
    </source>
</reference>
<protein>
    <submittedName>
        <fullName evidence="2">Uncharacterized protein</fullName>
    </submittedName>
</protein>
<gene>
    <name evidence="2" type="ORF">BAY60_32715</name>
</gene>
<evidence type="ECO:0000313" key="3">
    <source>
        <dbReference type="Proteomes" id="UP000249915"/>
    </source>
</evidence>
<comment type="caution">
    <text evidence="2">The sequence shown here is derived from an EMBL/GenBank/DDBJ whole genome shotgun (WGS) entry which is preliminary data.</text>
</comment>
<feature type="region of interest" description="Disordered" evidence="1">
    <location>
        <begin position="1"/>
        <end position="60"/>
    </location>
</feature>
<dbReference type="RefSeq" id="WP_112285427.1">
    <property type="nucleotide sequence ID" value="NZ_MASW01000007.1"/>
</dbReference>
<dbReference type="Proteomes" id="UP000249915">
    <property type="component" value="Unassembled WGS sequence"/>
</dbReference>
<feature type="compositionally biased region" description="Basic and acidic residues" evidence="1">
    <location>
        <begin position="1"/>
        <end position="15"/>
    </location>
</feature>
<keyword evidence="3" id="KW-1185">Reference proteome</keyword>
<evidence type="ECO:0000256" key="1">
    <source>
        <dbReference type="SAM" id="MobiDB-lite"/>
    </source>
</evidence>
<evidence type="ECO:0000313" key="2">
    <source>
        <dbReference type="EMBL" id="PXY19502.1"/>
    </source>
</evidence>
<accession>A0A2V4AHT7</accession>
<proteinExistence type="predicted"/>